<organism evidence="2 3">
    <name type="scientific">Danxiaibacter flavus</name>
    <dbReference type="NCBI Taxonomy" id="3049108"/>
    <lineage>
        <taxon>Bacteria</taxon>
        <taxon>Pseudomonadati</taxon>
        <taxon>Bacteroidota</taxon>
        <taxon>Chitinophagia</taxon>
        <taxon>Chitinophagales</taxon>
        <taxon>Chitinophagaceae</taxon>
        <taxon>Danxiaibacter</taxon>
    </lineage>
</organism>
<dbReference type="EMBL" id="JAULBC010000002">
    <property type="protein sequence ID" value="MEX6687472.1"/>
    <property type="molecule type" value="Genomic_DNA"/>
</dbReference>
<gene>
    <name evidence="2" type="ORF">QTN47_08225</name>
</gene>
<feature type="compositionally biased region" description="Acidic residues" evidence="1">
    <location>
        <begin position="97"/>
        <end position="123"/>
    </location>
</feature>
<dbReference type="Proteomes" id="UP001560573">
    <property type="component" value="Unassembled WGS sequence"/>
</dbReference>
<evidence type="ECO:0000313" key="3">
    <source>
        <dbReference type="Proteomes" id="UP001560573"/>
    </source>
</evidence>
<comment type="caution">
    <text evidence="2">The sequence shown here is derived from an EMBL/GenBank/DDBJ whole genome shotgun (WGS) entry which is preliminary data.</text>
</comment>
<name>A0ABV3ZC66_9BACT</name>
<evidence type="ECO:0000313" key="2">
    <source>
        <dbReference type="EMBL" id="MEX6687472.1"/>
    </source>
</evidence>
<evidence type="ECO:0000256" key="1">
    <source>
        <dbReference type="SAM" id="MobiDB-lite"/>
    </source>
</evidence>
<feature type="region of interest" description="Disordered" evidence="1">
    <location>
        <begin position="97"/>
        <end position="137"/>
    </location>
</feature>
<protein>
    <submittedName>
        <fullName evidence="2">Uncharacterized protein</fullName>
    </submittedName>
</protein>
<accession>A0ABV3ZC66</accession>
<keyword evidence="3" id="KW-1185">Reference proteome</keyword>
<proteinExistence type="predicted"/>
<sequence length="238" mass="27979">MDKAVVEKLREVLMDQTKERLVLEILLLCSGDKEIEADFKKRYFPRPPKPSILSDEQISAIAEGIDMGNVFYVNLETRETEEMFSDEHLSLYGISIEDDEEEEDDDEKDDQDDDDDDDDDDEPNRDLPDWQNEMEEDVRKQVKRIKSWKSSILIKAPGSHIAYNFMQLFVTRRIPENKQQYFEDTLQGRKPFARFNHAIHNSAYREDWFAFKKQMMMQYVKDCLDEAAGEPDEGSKGE</sequence>
<reference evidence="2 3" key="1">
    <citation type="submission" date="2023-07" db="EMBL/GenBank/DDBJ databases">
        <authorList>
            <person name="Lian W.-H."/>
        </authorList>
    </citation>
    <scope>NUCLEOTIDE SEQUENCE [LARGE SCALE GENOMIC DNA]</scope>
    <source>
        <strain evidence="2 3">SYSU DXS3180</strain>
    </source>
</reference>